<protein>
    <recommendedName>
        <fullName evidence="1">DUF3291 domain-containing protein</fullName>
    </recommendedName>
</protein>
<evidence type="ECO:0000313" key="3">
    <source>
        <dbReference type="Proteomes" id="UP000326994"/>
    </source>
</evidence>
<proteinExistence type="predicted"/>
<name>A0A5J4FX84_9FLAO</name>
<dbReference type="InterPro" id="IPR021708">
    <property type="entry name" value="DUF3291"/>
</dbReference>
<comment type="caution">
    <text evidence="2">The sequence shown here is derived from an EMBL/GenBank/DDBJ whole genome shotgun (WGS) entry which is preliminary data.</text>
</comment>
<dbReference type="RefSeq" id="WP_151893871.1">
    <property type="nucleotide sequence ID" value="NZ_BKCF01000002.1"/>
</dbReference>
<organism evidence="2 3">
    <name type="scientific">Patiriisocius marinistellae</name>
    <dbReference type="NCBI Taxonomy" id="2494560"/>
    <lineage>
        <taxon>Bacteria</taxon>
        <taxon>Pseudomonadati</taxon>
        <taxon>Bacteroidota</taxon>
        <taxon>Flavobacteriia</taxon>
        <taxon>Flavobacteriales</taxon>
        <taxon>Flavobacteriaceae</taxon>
        <taxon>Patiriisocius</taxon>
    </lineage>
</organism>
<evidence type="ECO:0000259" key="1">
    <source>
        <dbReference type="Pfam" id="PF11695"/>
    </source>
</evidence>
<dbReference type="Proteomes" id="UP000326994">
    <property type="component" value="Unassembled WGS sequence"/>
</dbReference>
<feature type="domain" description="DUF3291" evidence="1">
    <location>
        <begin position="5"/>
        <end position="144"/>
    </location>
</feature>
<sequence length="148" mass="17255">MKMHLAQLNLADAIADMDSPIMADFVNNTDRINALAEKSSGYIWSLEERPEQEKEDRVAIFGKDSLLVNMSVWKDKASLFDFVYKSVHKDIMIRKKEWFAKQPKMHMILWYVPVGHQPKISEGKERLEFYRANGASSYAFSFKDNFLQ</sequence>
<keyword evidence="3" id="KW-1185">Reference proteome</keyword>
<gene>
    <name evidence="2" type="ORF">ULMS_14360</name>
</gene>
<dbReference type="InterPro" id="IPR011008">
    <property type="entry name" value="Dimeric_a/b-barrel"/>
</dbReference>
<reference evidence="2 3" key="1">
    <citation type="submission" date="2019-08" db="EMBL/GenBank/DDBJ databases">
        <title>Ulvibacter marinistellae sp. nov., isolated from a starfish, Patiria pectinifera.</title>
        <authorList>
            <person name="Kawano K."/>
            <person name="Ushijima N."/>
            <person name="Kihara M."/>
            <person name="Itoh H."/>
        </authorList>
    </citation>
    <scope>NUCLEOTIDE SEQUENCE [LARGE SCALE GENOMIC DNA]</scope>
    <source>
        <strain evidence="2 3">KK4</strain>
    </source>
</reference>
<evidence type="ECO:0000313" key="2">
    <source>
        <dbReference type="EMBL" id="GEQ85928.1"/>
    </source>
</evidence>
<accession>A0A5J4FX84</accession>
<dbReference type="OrthoDB" id="2376237at2"/>
<dbReference type="AlphaFoldDB" id="A0A5J4FX84"/>
<dbReference type="SUPFAM" id="SSF54909">
    <property type="entry name" value="Dimeric alpha+beta barrel"/>
    <property type="match status" value="1"/>
</dbReference>
<dbReference type="Pfam" id="PF11695">
    <property type="entry name" value="DUF3291"/>
    <property type="match status" value="1"/>
</dbReference>
<dbReference type="EMBL" id="BKCF01000002">
    <property type="protein sequence ID" value="GEQ85928.1"/>
    <property type="molecule type" value="Genomic_DNA"/>
</dbReference>